<accession>A0A151B4Q0</accession>
<proteinExistence type="predicted"/>
<evidence type="ECO:0000259" key="6">
    <source>
        <dbReference type="Pfam" id="PF04138"/>
    </source>
</evidence>
<evidence type="ECO:0000313" key="8">
    <source>
        <dbReference type="Proteomes" id="UP000075531"/>
    </source>
</evidence>
<dbReference type="EMBL" id="LTBA01000010">
    <property type="protein sequence ID" value="KYH34770.1"/>
    <property type="molecule type" value="Genomic_DNA"/>
</dbReference>
<dbReference type="Proteomes" id="UP000075531">
    <property type="component" value="Unassembled WGS sequence"/>
</dbReference>
<dbReference type="RefSeq" id="WP_084364697.1">
    <property type="nucleotide sequence ID" value="NZ_LTBA01000010.1"/>
</dbReference>
<comment type="subcellular location">
    <subcellularLocation>
        <location evidence="1">Membrane</location>
        <topology evidence="1">Multi-pass membrane protein</topology>
    </subcellularLocation>
</comment>
<feature type="domain" description="GtrA/DPMS transmembrane" evidence="6">
    <location>
        <begin position="16"/>
        <end position="149"/>
    </location>
</feature>
<gene>
    <name evidence="7" type="ORF">CLTEP_12350</name>
</gene>
<dbReference type="PATRIC" id="fig|1121338.3.peg.1271"/>
<keyword evidence="8" id="KW-1185">Reference proteome</keyword>
<sequence>MDNNKNIFSTIFQFIKYGIIGGLNFLIDFSVVKVLSLLTGVTSGLILSLFNLVSFFLYSINGYILNRKFTFKTEGNKKSYIKYASVLGIAMIANSIILIALTSKNPLIKPSLSSEQIEILNNRWLSISKLIASMTTGVFSFLINKFFVFNKK</sequence>
<feature type="transmembrane region" description="Helical" evidence="5">
    <location>
        <begin position="124"/>
        <end position="143"/>
    </location>
</feature>
<evidence type="ECO:0000256" key="1">
    <source>
        <dbReference type="ARBA" id="ARBA00004141"/>
    </source>
</evidence>
<keyword evidence="2 5" id="KW-0812">Transmembrane</keyword>
<evidence type="ECO:0000256" key="2">
    <source>
        <dbReference type="ARBA" id="ARBA00022692"/>
    </source>
</evidence>
<evidence type="ECO:0000256" key="4">
    <source>
        <dbReference type="ARBA" id="ARBA00023136"/>
    </source>
</evidence>
<dbReference type="OrthoDB" id="1910778at2"/>
<reference evidence="7 8" key="1">
    <citation type="submission" date="2016-02" db="EMBL/GenBank/DDBJ databases">
        <title>Genome sequence of Clostridium tepidiprofundi DSM 19306.</title>
        <authorList>
            <person name="Poehlein A."/>
            <person name="Daniel R."/>
        </authorList>
    </citation>
    <scope>NUCLEOTIDE SEQUENCE [LARGE SCALE GENOMIC DNA]</scope>
    <source>
        <strain evidence="7 8">DSM 19306</strain>
    </source>
</reference>
<feature type="transmembrane region" description="Helical" evidence="5">
    <location>
        <begin position="6"/>
        <end position="27"/>
    </location>
</feature>
<dbReference type="GO" id="GO:0000271">
    <property type="term" value="P:polysaccharide biosynthetic process"/>
    <property type="evidence" value="ECO:0007669"/>
    <property type="project" value="InterPro"/>
</dbReference>
<name>A0A151B4Q0_9CLOT</name>
<comment type="caution">
    <text evidence="7">The sequence shown here is derived from an EMBL/GenBank/DDBJ whole genome shotgun (WGS) entry which is preliminary data.</text>
</comment>
<evidence type="ECO:0000313" key="7">
    <source>
        <dbReference type="EMBL" id="KYH34770.1"/>
    </source>
</evidence>
<dbReference type="Pfam" id="PF04138">
    <property type="entry name" value="GtrA_DPMS_TM"/>
    <property type="match status" value="1"/>
</dbReference>
<protein>
    <submittedName>
        <fullName evidence="7">GtrA-like protein</fullName>
    </submittedName>
</protein>
<dbReference type="InterPro" id="IPR007267">
    <property type="entry name" value="GtrA_DPMS_TM"/>
</dbReference>
<dbReference type="STRING" id="1121338.CLTEP_12350"/>
<dbReference type="AlphaFoldDB" id="A0A151B4Q0"/>
<evidence type="ECO:0000256" key="3">
    <source>
        <dbReference type="ARBA" id="ARBA00022989"/>
    </source>
</evidence>
<keyword evidence="4 5" id="KW-0472">Membrane</keyword>
<dbReference type="GO" id="GO:0016020">
    <property type="term" value="C:membrane"/>
    <property type="evidence" value="ECO:0007669"/>
    <property type="project" value="UniProtKB-SubCell"/>
</dbReference>
<organism evidence="7 8">
    <name type="scientific">Clostridium tepidiprofundi DSM 19306</name>
    <dbReference type="NCBI Taxonomy" id="1121338"/>
    <lineage>
        <taxon>Bacteria</taxon>
        <taxon>Bacillati</taxon>
        <taxon>Bacillota</taxon>
        <taxon>Clostridia</taxon>
        <taxon>Eubacteriales</taxon>
        <taxon>Clostridiaceae</taxon>
        <taxon>Clostridium</taxon>
    </lineage>
</organism>
<feature type="transmembrane region" description="Helical" evidence="5">
    <location>
        <begin position="34"/>
        <end position="60"/>
    </location>
</feature>
<feature type="transmembrane region" description="Helical" evidence="5">
    <location>
        <begin position="80"/>
        <end position="103"/>
    </location>
</feature>
<evidence type="ECO:0000256" key="5">
    <source>
        <dbReference type="SAM" id="Phobius"/>
    </source>
</evidence>
<keyword evidence="3 5" id="KW-1133">Transmembrane helix</keyword>